<name>A0A940DK92_9BACT</name>
<evidence type="ECO:0000313" key="2">
    <source>
        <dbReference type="Proteomes" id="UP000712007"/>
    </source>
</evidence>
<accession>A0A940DK92</accession>
<protein>
    <submittedName>
        <fullName evidence="1">Uncharacterized protein</fullName>
    </submittedName>
</protein>
<dbReference type="EMBL" id="JADIMV010000111">
    <property type="protein sequence ID" value="MBO8440268.1"/>
    <property type="molecule type" value="Genomic_DNA"/>
</dbReference>
<gene>
    <name evidence="1" type="ORF">IAC51_06410</name>
</gene>
<reference evidence="1" key="2">
    <citation type="journal article" date="2021" name="PeerJ">
        <title>Extensive microbial diversity within the chicken gut microbiome revealed by metagenomics and culture.</title>
        <authorList>
            <person name="Gilroy R."/>
            <person name="Ravi A."/>
            <person name="Getino M."/>
            <person name="Pursley I."/>
            <person name="Horton D.L."/>
            <person name="Alikhan N.F."/>
            <person name="Baker D."/>
            <person name="Gharbi K."/>
            <person name="Hall N."/>
            <person name="Watson M."/>
            <person name="Adriaenssens E.M."/>
            <person name="Foster-Nyarko E."/>
            <person name="Jarju S."/>
            <person name="Secka A."/>
            <person name="Antonio M."/>
            <person name="Oren A."/>
            <person name="Chaudhuri R.R."/>
            <person name="La Ragione R."/>
            <person name="Hildebrand F."/>
            <person name="Pallen M.J."/>
        </authorList>
    </citation>
    <scope>NUCLEOTIDE SEQUENCE</scope>
    <source>
        <strain evidence="1">3924</strain>
    </source>
</reference>
<reference evidence="1" key="1">
    <citation type="submission" date="2020-10" db="EMBL/GenBank/DDBJ databases">
        <authorList>
            <person name="Gilroy R."/>
        </authorList>
    </citation>
    <scope>NUCLEOTIDE SEQUENCE</scope>
    <source>
        <strain evidence="1">3924</strain>
    </source>
</reference>
<comment type="caution">
    <text evidence="1">The sequence shown here is derived from an EMBL/GenBank/DDBJ whole genome shotgun (WGS) entry which is preliminary data.</text>
</comment>
<evidence type="ECO:0000313" key="1">
    <source>
        <dbReference type="EMBL" id="MBO8440268.1"/>
    </source>
</evidence>
<dbReference type="Proteomes" id="UP000712007">
    <property type="component" value="Unassembled WGS sequence"/>
</dbReference>
<sequence>MRIKTAANRVVIDRNQIINNAVVERNLHGVVVSVFPLSVCCFEPASTVFYNGVITSEIERDAVEGDYLPDLVVRPLECGYGGRLLLWQGLSVEEMVVEKRTVCTVL</sequence>
<organism evidence="1 2">
    <name type="scientific">Candidatus Aphodosoma intestinipullorum</name>
    <dbReference type="NCBI Taxonomy" id="2840674"/>
    <lineage>
        <taxon>Bacteria</taxon>
        <taxon>Pseudomonadati</taxon>
        <taxon>Bacteroidota</taxon>
        <taxon>Bacteroidia</taxon>
        <taxon>Bacteroidales</taxon>
        <taxon>Candidatus Aphodosoma</taxon>
    </lineage>
</organism>
<proteinExistence type="predicted"/>
<dbReference type="AlphaFoldDB" id="A0A940DK92"/>